<evidence type="ECO:0000256" key="2">
    <source>
        <dbReference type="ARBA" id="ARBA00022692"/>
    </source>
</evidence>
<dbReference type="PANTHER" id="PTHR30221:SF8">
    <property type="entry name" value="SMALL-CONDUCTANCE MECHANOSENSITIVE CHANNEL"/>
    <property type="match status" value="1"/>
</dbReference>
<reference evidence="7" key="1">
    <citation type="submission" date="2019-11" db="EMBL/GenBank/DDBJ databases">
        <title>Acidithiobacillus ferrianus sp. nov.: a facultatively anaerobic and extremely acidophilic chemolithoautotroph.</title>
        <authorList>
            <person name="Norris P.R."/>
            <person name="Falagan C."/>
            <person name="Moya-Beltran A."/>
            <person name="Castro M."/>
            <person name="Quatrini R."/>
            <person name="Johnson D.B."/>
        </authorList>
    </citation>
    <scope>NUCLEOTIDE SEQUENCE [LARGE SCALE GENOMIC DNA]</scope>
    <source>
        <strain evidence="7">MG</strain>
    </source>
</reference>
<keyword evidence="3 5" id="KW-1133">Transmembrane helix</keyword>
<keyword evidence="2 5" id="KW-0812">Transmembrane</keyword>
<evidence type="ECO:0000256" key="3">
    <source>
        <dbReference type="ARBA" id="ARBA00022989"/>
    </source>
</evidence>
<dbReference type="InterPro" id="IPR010920">
    <property type="entry name" value="LSM_dom_sf"/>
</dbReference>
<keyword evidence="5" id="KW-1003">Cell membrane</keyword>
<comment type="similarity">
    <text evidence="5">Belongs to the MscS (TC 1.A.23) family.</text>
</comment>
<dbReference type="InterPro" id="IPR023408">
    <property type="entry name" value="MscS_beta-dom_sf"/>
</dbReference>
<keyword evidence="4 5" id="KW-0472">Membrane</keyword>
<proteinExistence type="inferred from homology"/>
<comment type="function">
    <text evidence="5">Mechanosensitive channel that participates in the regulation of osmotic pressure changes within the cell, opening in response to stretch forces in the membrane lipid bilayer, without the need for other proteins. Contributes to normal resistance to hypoosmotic shock. Forms an ion channel of 1.0 nanosiemens conductance with a slight preference for anions.</text>
</comment>
<keyword evidence="5" id="KW-0407">Ion channel</keyword>
<dbReference type="InterPro" id="IPR006685">
    <property type="entry name" value="MscS_channel_2nd"/>
</dbReference>
<dbReference type="GO" id="GO:0005886">
    <property type="term" value="C:plasma membrane"/>
    <property type="evidence" value="ECO:0007669"/>
    <property type="project" value="UniProtKB-SubCell"/>
</dbReference>
<dbReference type="AlphaFoldDB" id="A0A845U971"/>
<protein>
    <recommendedName>
        <fullName evidence="5">Small-conductance mechanosensitive channel</fullName>
    </recommendedName>
</protein>
<evidence type="ECO:0000256" key="5">
    <source>
        <dbReference type="RuleBase" id="RU369025"/>
    </source>
</evidence>
<dbReference type="Gene3D" id="2.30.30.60">
    <property type="match status" value="1"/>
</dbReference>
<feature type="transmembrane region" description="Helical" evidence="5">
    <location>
        <begin position="91"/>
        <end position="114"/>
    </location>
</feature>
<evidence type="ECO:0000256" key="1">
    <source>
        <dbReference type="ARBA" id="ARBA00004370"/>
    </source>
</evidence>
<dbReference type="PANTHER" id="PTHR30221">
    <property type="entry name" value="SMALL-CONDUCTANCE MECHANOSENSITIVE CHANNEL"/>
    <property type="match status" value="1"/>
</dbReference>
<evidence type="ECO:0000313" key="7">
    <source>
        <dbReference type="EMBL" id="NDU42005.1"/>
    </source>
</evidence>
<name>A0A845U971_9PROT</name>
<keyword evidence="5" id="KW-0813">Transport</keyword>
<feature type="transmembrane region" description="Helical" evidence="5">
    <location>
        <begin position="15"/>
        <end position="32"/>
    </location>
</feature>
<evidence type="ECO:0000256" key="4">
    <source>
        <dbReference type="ARBA" id="ARBA00023136"/>
    </source>
</evidence>
<sequence>MLGTIQAVVNHPEWWIQRLLVSILLIVGYWVITRILDKIIGRVHGLFKKFRPHSSSASSSYAAILQRVTRWAVGLSLLVFILGVWGANVSFLWTTAVGMLTIIGVGLLATWTMVSNVTARFFIWFWQPVRLGQRVEIFPENLCGRVCEENLMFTELRQDDGRIIIIPNNLFFQRVARRTPEEEEQKS</sequence>
<keyword evidence="5" id="KW-0997">Cell inner membrane</keyword>
<dbReference type="InterPro" id="IPR045275">
    <property type="entry name" value="MscS_archaea/bacteria_type"/>
</dbReference>
<dbReference type="Gene3D" id="1.10.287.1260">
    <property type="match status" value="1"/>
</dbReference>
<dbReference type="Pfam" id="PF00924">
    <property type="entry name" value="MS_channel_2nd"/>
    <property type="match status" value="1"/>
</dbReference>
<organism evidence="7">
    <name type="scientific">Acidithiobacillus ferrianus</name>
    <dbReference type="NCBI Taxonomy" id="2678518"/>
    <lineage>
        <taxon>Bacteria</taxon>
        <taxon>Pseudomonadati</taxon>
        <taxon>Pseudomonadota</taxon>
        <taxon>Acidithiobacillia</taxon>
        <taxon>Acidithiobacillales</taxon>
        <taxon>Acidithiobacillaceae</taxon>
        <taxon>Acidithiobacillus</taxon>
    </lineage>
</organism>
<comment type="caution">
    <text evidence="5">Lacks conserved residue(s) required for the propagation of feature annotation.</text>
</comment>
<keyword evidence="5" id="KW-0406">Ion transport</keyword>
<comment type="subunit">
    <text evidence="5">Homoheptamer.</text>
</comment>
<dbReference type="RefSeq" id="WP_163097086.1">
    <property type="nucleotide sequence ID" value="NZ_CP127523.1"/>
</dbReference>
<accession>A0A845U971</accession>
<dbReference type="SUPFAM" id="SSF50182">
    <property type="entry name" value="Sm-like ribonucleoproteins"/>
    <property type="match status" value="1"/>
</dbReference>
<comment type="caution">
    <text evidence="7">The sequence shown here is derived from an EMBL/GenBank/DDBJ whole genome shotgun (WGS) entry which is preliminary data.</text>
</comment>
<dbReference type="EMBL" id="WNJL01000022">
    <property type="protein sequence ID" value="NDU42005.1"/>
    <property type="molecule type" value="Genomic_DNA"/>
</dbReference>
<feature type="domain" description="Mechanosensitive ion channel MscS" evidence="6">
    <location>
        <begin position="113"/>
        <end position="173"/>
    </location>
</feature>
<comment type="subcellular location">
    <subcellularLocation>
        <location evidence="5">Cell inner membrane</location>
        <topology evidence="5">Multi-pass membrane protein</topology>
    </subcellularLocation>
    <subcellularLocation>
        <location evidence="1">Membrane</location>
    </subcellularLocation>
</comment>
<gene>
    <name evidence="7" type="ORF">GL267_04890</name>
</gene>
<dbReference type="GO" id="GO:0008381">
    <property type="term" value="F:mechanosensitive monoatomic ion channel activity"/>
    <property type="evidence" value="ECO:0007669"/>
    <property type="project" value="InterPro"/>
</dbReference>
<evidence type="ECO:0000259" key="6">
    <source>
        <dbReference type="Pfam" id="PF00924"/>
    </source>
</evidence>